<organism evidence="2 3">
    <name type="scientific">Brassica napus</name>
    <name type="common">Rape</name>
    <dbReference type="NCBI Taxonomy" id="3708"/>
    <lineage>
        <taxon>Eukaryota</taxon>
        <taxon>Viridiplantae</taxon>
        <taxon>Streptophyta</taxon>
        <taxon>Embryophyta</taxon>
        <taxon>Tracheophyta</taxon>
        <taxon>Spermatophyta</taxon>
        <taxon>Magnoliopsida</taxon>
        <taxon>eudicotyledons</taxon>
        <taxon>Gunneridae</taxon>
        <taxon>Pentapetalae</taxon>
        <taxon>rosids</taxon>
        <taxon>malvids</taxon>
        <taxon>Brassicales</taxon>
        <taxon>Brassicaceae</taxon>
        <taxon>Brassiceae</taxon>
        <taxon>Brassica</taxon>
    </lineage>
</organism>
<accession>A0A078I662</accession>
<proteinExistence type="predicted"/>
<gene>
    <name evidence="2" type="primary">BnaA04g09970D</name>
    <name evidence="1" type="ORF">DARMORV10_A04P13030.1</name>
    <name evidence="2" type="ORF">GSBRNA2T00080516001</name>
</gene>
<reference evidence="2" key="2">
    <citation type="submission" date="2014-06" db="EMBL/GenBank/DDBJ databases">
        <authorList>
            <person name="Genoscope - CEA"/>
        </authorList>
    </citation>
    <scope>NUCLEOTIDE SEQUENCE</scope>
</reference>
<protein>
    <submittedName>
        <fullName evidence="1">(rape) hypothetical protein</fullName>
    </submittedName>
    <submittedName>
        <fullName evidence="2">BnaA04g09970D protein</fullName>
    </submittedName>
</protein>
<dbReference type="AlphaFoldDB" id="A0A078I662"/>
<reference evidence="2 3" key="1">
    <citation type="journal article" date="2014" name="Science">
        <title>Plant genetics. Early allopolyploid evolution in the post-Neolithic Brassica napus oilseed genome.</title>
        <authorList>
            <person name="Chalhoub B."/>
            <person name="Denoeud F."/>
            <person name="Liu S."/>
            <person name="Parkin I.A."/>
            <person name="Tang H."/>
            <person name="Wang X."/>
            <person name="Chiquet J."/>
            <person name="Belcram H."/>
            <person name="Tong C."/>
            <person name="Samans B."/>
            <person name="Correa M."/>
            <person name="Da Silva C."/>
            <person name="Just J."/>
            <person name="Falentin C."/>
            <person name="Koh C.S."/>
            <person name="Le Clainche I."/>
            <person name="Bernard M."/>
            <person name="Bento P."/>
            <person name="Noel B."/>
            <person name="Labadie K."/>
            <person name="Alberti A."/>
            <person name="Charles M."/>
            <person name="Arnaud D."/>
            <person name="Guo H."/>
            <person name="Daviaud C."/>
            <person name="Alamery S."/>
            <person name="Jabbari K."/>
            <person name="Zhao M."/>
            <person name="Edger P.P."/>
            <person name="Chelaifa H."/>
            <person name="Tack D."/>
            <person name="Lassalle G."/>
            <person name="Mestiri I."/>
            <person name="Schnel N."/>
            <person name="Le Paslier M.C."/>
            <person name="Fan G."/>
            <person name="Renault V."/>
            <person name="Bayer P.E."/>
            <person name="Golicz A.A."/>
            <person name="Manoli S."/>
            <person name="Lee T.H."/>
            <person name="Thi V.H."/>
            <person name="Chalabi S."/>
            <person name="Hu Q."/>
            <person name="Fan C."/>
            <person name="Tollenaere R."/>
            <person name="Lu Y."/>
            <person name="Battail C."/>
            <person name="Shen J."/>
            <person name="Sidebottom C.H."/>
            <person name="Wang X."/>
            <person name="Canaguier A."/>
            <person name="Chauveau A."/>
            <person name="Berard A."/>
            <person name="Deniot G."/>
            <person name="Guan M."/>
            <person name="Liu Z."/>
            <person name="Sun F."/>
            <person name="Lim Y.P."/>
            <person name="Lyons E."/>
            <person name="Town C.D."/>
            <person name="Bancroft I."/>
            <person name="Wang X."/>
            <person name="Meng J."/>
            <person name="Ma J."/>
            <person name="Pires J.C."/>
            <person name="King G.J."/>
            <person name="Brunel D."/>
            <person name="Delourme R."/>
            <person name="Renard M."/>
            <person name="Aury J.M."/>
            <person name="Adams K.L."/>
            <person name="Batley J."/>
            <person name="Snowdon R.J."/>
            <person name="Tost J."/>
            <person name="Edwards D."/>
            <person name="Zhou Y."/>
            <person name="Hua W."/>
            <person name="Sharpe A.G."/>
            <person name="Paterson A.H."/>
            <person name="Guan C."/>
            <person name="Wincker P."/>
        </authorList>
    </citation>
    <scope>NUCLEOTIDE SEQUENCE [LARGE SCALE GENOMIC DNA]</scope>
    <source>
        <strain evidence="3">cv. Darmor-bzh</strain>
    </source>
</reference>
<dbReference type="Gramene" id="CDY44593">
    <property type="protein sequence ID" value="CDY44593"/>
    <property type="gene ID" value="GSBRNA2T00080516001"/>
</dbReference>
<sequence length="50" mass="6176">MFHLQQLNISTRRLGKSHFYHLYIQVIQWIKYCRTHGNKDIRSHIHDTKL</sequence>
<dbReference type="EMBL" id="HG994358">
    <property type="protein sequence ID" value="CAF2273510.1"/>
    <property type="molecule type" value="Genomic_DNA"/>
</dbReference>
<name>A0A078I662_BRANA</name>
<evidence type="ECO:0000313" key="2">
    <source>
        <dbReference type="EMBL" id="CDY44593.1"/>
    </source>
</evidence>
<reference evidence="1" key="3">
    <citation type="submission" date="2021-01" db="EMBL/GenBank/DDBJ databases">
        <authorList>
            <consortium name="Genoscope - CEA"/>
            <person name="William W."/>
        </authorList>
    </citation>
    <scope>NUCLEOTIDE SEQUENCE</scope>
</reference>
<evidence type="ECO:0000313" key="3">
    <source>
        <dbReference type="Proteomes" id="UP000028999"/>
    </source>
</evidence>
<dbReference type="Proteomes" id="UP000028999">
    <property type="component" value="Unassembled WGS sequence"/>
</dbReference>
<evidence type="ECO:0000313" key="1">
    <source>
        <dbReference type="EMBL" id="CAF2273510.1"/>
    </source>
</evidence>
<dbReference type="PaxDb" id="3708-A0A078I662"/>
<dbReference type="EMBL" id="LK032595">
    <property type="protein sequence ID" value="CDY44593.1"/>
    <property type="molecule type" value="Genomic_DNA"/>
</dbReference>
<keyword evidence="3" id="KW-1185">Reference proteome</keyword>
<dbReference type="Proteomes" id="UP001295469">
    <property type="component" value="Chromosome A04"/>
</dbReference>